<comment type="caution">
    <text evidence="6">The sequence shown here is derived from an EMBL/GenBank/DDBJ whole genome shotgun (WGS) entry which is preliminary data.</text>
</comment>
<proteinExistence type="inferred from homology"/>
<protein>
    <submittedName>
        <fullName evidence="6">ABC transporter ATP-binding protein</fullName>
    </submittedName>
</protein>
<dbReference type="OrthoDB" id="9802264at2"/>
<evidence type="ECO:0000313" key="6">
    <source>
        <dbReference type="EMBL" id="PSH61206.1"/>
    </source>
</evidence>
<dbReference type="SMART" id="SM00382">
    <property type="entry name" value="AAA"/>
    <property type="match status" value="1"/>
</dbReference>
<dbReference type="InterPro" id="IPR003439">
    <property type="entry name" value="ABC_transporter-like_ATP-bd"/>
</dbReference>
<keyword evidence="2" id="KW-0813">Transport</keyword>
<dbReference type="InterPro" id="IPR017871">
    <property type="entry name" value="ABC_transporter-like_CS"/>
</dbReference>
<gene>
    <name evidence="6" type="ORF">CU102_27295</name>
</gene>
<evidence type="ECO:0000313" key="7">
    <source>
        <dbReference type="Proteomes" id="UP000241444"/>
    </source>
</evidence>
<dbReference type="EMBL" id="PGGO01000040">
    <property type="protein sequence ID" value="PSH61206.1"/>
    <property type="molecule type" value="Genomic_DNA"/>
</dbReference>
<dbReference type="Proteomes" id="UP000241444">
    <property type="component" value="Unassembled WGS sequence"/>
</dbReference>
<dbReference type="AlphaFoldDB" id="A0A2P7B432"/>
<dbReference type="GO" id="GO:0016887">
    <property type="term" value="F:ATP hydrolysis activity"/>
    <property type="evidence" value="ECO:0007669"/>
    <property type="project" value="InterPro"/>
</dbReference>
<feature type="domain" description="ABC transporter" evidence="5">
    <location>
        <begin position="8"/>
        <end position="245"/>
    </location>
</feature>
<dbReference type="PANTHER" id="PTHR43776:SF7">
    <property type="entry name" value="D,D-DIPEPTIDE TRANSPORT ATP-BINDING PROTEIN DDPF-RELATED"/>
    <property type="match status" value="1"/>
</dbReference>
<sequence length="267" mass="29277">MTSQTPIIEIQNLVVTFGEGDDERRAVSDVSFSVNRGETFGLVGESGSGKSTVLRAITGLVSNQADVMRVAGEDVRARRGKDFYRKVQMVFQDPYEALHPRHTIWRQLMEPARILHIPDAEARGHAALDSVGLSRTLLWRYPHQLSGGQRQRVAIARALMSQPDILLLDEPTSALDVSVQAEILNLLCDLQDESGLTYLMVSHDLGVVAHMCKRTAVMHAGMIVETLDVDALINGGATKSYTKKLIAASEAYGEDPRDIAQPRASSN</sequence>
<dbReference type="GO" id="GO:0005524">
    <property type="term" value="F:ATP binding"/>
    <property type="evidence" value="ECO:0007669"/>
    <property type="project" value="UniProtKB-KW"/>
</dbReference>
<evidence type="ECO:0000256" key="3">
    <source>
        <dbReference type="ARBA" id="ARBA00022741"/>
    </source>
</evidence>
<evidence type="ECO:0000259" key="5">
    <source>
        <dbReference type="PROSITE" id="PS50893"/>
    </source>
</evidence>
<dbReference type="GO" id="GO:0055085">
    <property type="term" value="P:transmembrane transport"/>
    <property type="evidence" value="ECO:0007669"/>
    <property type="project" value="UniProtKB-ARBA"/>
</dbReference>
<evidence type="ECO:0000256" key="2">
    <source>
        <dbReference type="ARBA" id="ARBA00022448"/>
    </source>
</evidence>
<organism evidence="6 7">
    <name type="scientific">Phyllobacterium brassicacearum</name>
    <dbReference type="NCBI Taxonomy" id="314235"/>
    <lineage>
        <taxon>Bacteria</taxon>
        <taxon>Pseudomonadati</taxon>
        <taxon>Pseudomonadota</taxon>
        <taxon>Alphaproteobacteria</taxon>
        <taxon>Hyphomicrobiales</taxon>
        <taxon>Phyllobacteriaceae</taxon>
        <taxon>Phyllobacterium</taxon>
    </lineage>
</organism>
<keyword evidence="3" id="KW-0547">Nucleotide-binding</keyword>
<dbReference type="PROSITE" id="PS00211">
    <property type="entry name" value="ABC_TRANSPORTER_1"/>
    <property type="match status" value="1"/>
</dbReference>
<dbReference type="Gene3D" id="3.40.50.300">
    <property type="entry name" value="P-loop containing nucleotide triphosphate hydrolases"/>
    <property type="match status" value="1"/>
</dbReference>
<dbReference type="InterPro" id="IPR003593">
    <property type="entry name" value="AAA+_ATPase"/>
</dbReference>
<accession>A0A2P7B432</accession>
<dbReference type="InterPro" id="IPR027417">
    <property type="entry name" value="P-loop_NTPase"/>
</dbReference>
<dbReference type="PANTHER" id="PTHR43776">
    <property type="entry name" value="TRANSPORT ATP-BINDING PROTEIN"/>
    <property type="match status" value="1"/>
</dbReference>
<evidence type="ECO:0000256" key="1">
    <source>
        <dbReference type="ARBA" id="ARBA00005417"/>
    </source>
</evidence>
<dbReference type="InterPro" id="IPR050319">
    <property type="entry name" value="ABC_transp_ATP-bind"/>
</dbReference>
<reference evidence="7" key="1">
    <citation type="submission" date="2017-11" db="EMBL/GenBank/DDBJ databases">
        <authorList>
            <person name="Kuznetsova I."/>
            <person name="Sazanova A."/>
            <person name="Chirak E."/>
            <person name="Safronova V."/>
            <person name="Willems A."/>
        </authorList>
    </citation>
    <scope>NUCLEOTIDE SEQUENCE [LARGE SCALE GENOMIC DNA]</scope>
    <source>
        <strain evidence="7">STM 196</strain>
    </source>
</reference>
<dbReference type="PROSITE" id="PS50893">
    <property type="entry name" value="ABC_TRANSPORTER_2"/>
    <property type="match status" value="1"/>
</dbReference>
<dbReference type="SUPFAM" id="SSF52540">
    <property type="entry name" value="P-loop containing nucleoside triphosphate hydrolases"/>
    <property type="match status" value="1"/>
</dbReference>
<comment type="similarity">
    <text evidence="1">Belongs to the ABC transporter superfamily.</text>
</comment>
<dbReference type="RefSeq" id="WP_106714211.1">
    <property type="nucleotide sequence ID" value="NZ_PGGO01000040.1"/>
</dbReference>
<name>A0A2P7B432_9HYPH</name>
<dbReference type="CDD" id="cd03257">
    <property type="entry name" value="ABC_NikE_OppD_transporters"/>
    <property type="match status" value="1"/>
</dbReference>
<keyword evidence="4 6" id="KW-0067">ATP-binding</keyword>
<dbReference type="Pfam" id="PF00005">
    <property type="entry name" value="ABC_tran"/>
    <property type="match status" value="1"/>
</dbReference>
<keyword evidence="7" id="KW-1185">Reference proteome</keyword>
<evidence type="ECO:0000256" key="4">
    <source>
        <dbReference type="ARBA" id="ARBA00022840"/>
    </source>
</evidence>